<gene>
    <name evidence="1" type="ORF">V2E39_19245</name>
</gene>
<evidence type="ECO:0000313" key="2">
    <source>
        <dbReference type="Proteomes" id="UP001350005"/>
    </source>
</evidence>
<comment type="caution">
    <text evidence="1">The sequence shown here is derived from an EMBL/GenBank/DDBJ whole genome shotgun (WGS) entry which is preliminary data.</text>
</comment>
<reference evidence="1 2" key="1">
    <citation type="submission" date="2024-01" db="EMBL/GenBank/DDBJ databases">
        <title>Whole genome of Chryseobacterium arthrosphaerae NNCa 2741.</title>
        <authorList>
            <person name="Boriskina E.V."/>
            <person name="Gordinskaya N.A."/>
            <person name="Kropotov V.S."/>
            <person name="Alekseeva A.E."/>
            <person name="Makhova M.A."/>
            <person name="Kryazhev D.V."/>
            <person name="Shkurkina I.S."/>
        </authorList>
    </citation>
    <scope>NUCLEOTIDE SEQUENCE [LARGE SCALE GENOMIC DNA]</scope>
    <source>
        <strain evidence="1 2">NNCa 2741</strain>
    </source>
</reference>
<organism evidence="1 2">
    <name type="scientific">Chryseobacterium arthrosphaerae</name>
    <dbReference type="NCBI Taxonomy" id="651561"/>
    <lineage>
        <taxon>Bacteria</taxon>
        <taxon>Pseudomonadati</taxon>
        <taxon>Bacteroidota</taxon>
        <taxon>Flavobacteriia</taxon>
        <taxon>Flavobacteriales</taxon>
        <taxon>Weeksellaceae</taxon>
        <taxon>Chryseobacterium group</taxon>
        <taxon>Chryseobacterium</taxon>
    </lineage>
</organism>
<name>A0ABU7R423_9FLAO</name>
<keyword evidence="2" id="KW-1185">Reference proteome</keyword>
<proteinExistence type="predicted"/>
<dbReference type="RefSeq" id="WP_330937507.1">
    <property type="nucleotide sequence ID" value="NZ_JAZGJU010000050.1"/>
</dbReference>
<dbReference type="EMBL" id="JAZGJU010000050">
    <property type="protein sequence ID" value="MEE6129543.1"/>
    <property type="molecule type" value="Genomic_DNA"/>
</dbReference>
<sequence>YALGNIFMSNNSQILRDFNAHKIRINNAINNNNIIYESEKEFLNYHNWETTDINKRSQRILEFLINKWQLPHPDTTFWEEYFAN</sequence>
<evidence type="ECO:0000313" key="1">
    <source>
        <dbReference type="EMBL" id="MEE6129543.1"/>
    </source>
</evidence>
<evidence type="ECO:0008006" key="3">
    <source>
        <dbReference type="Google" id="ProtNLM"/>
    </source>
</evidence>
<protein>
    <recommendedName>
        <fullName evidence="3">HNH endonuclease</fullName>
    </recommendedName>
</protein>
<dbReference type="Proteomes" id="UP001350005">
    <property type="component" value="Unassembled WGS sequence"/>
</dbReference>
<accession>A0ABU7R423</accession>
<feature type="non-terminal residue" evidence="1">
    <location>
        <position position="1"/>
    </location>
</feature>